<dbReference type="SUPFAM" id="SSF81301">
    <property type="entry name" value="Nucleotidyltransferase"/>
    <property type="match status" value="1"/>
</dbReference>
<sequence length="287" mass="31900">MPWPDHLAQALAPIEAAVRADRRFVGLAAGGSVLSGTADDNSDLDLVVVSEDDAYDDVLRDRLRLAGQWGDLLAAFTGEHVGEPRLIIALYAPLVHVDLKFVRLDDLEPRIEDPMIIWDRDGRLATGLARTTATPLTVSPQWIEDRFWVWIHYATTKLDRGELFEVLEFLAFIRAQVLVPLECARRGIEPRGVRRVEFFAPELAEELTGTLATHDRASCGAAIGRCVEIYRRLRDQLPPVRQRDRAAAAAREQLRVVVDAMSDGGDRTGGVGPHRSGLKNAYLPRII</sequence>
<dbReference type="Proteomes" id="UP000199103">
    <property type="component" value="Chromosome I"/>
</dbReference>
<organism evidence="2 3">
    <name type="scientific">Microlunatus soli</name>
    <dbReference type="NCBI Taxonomy" id="630515"/>
    <lineage>
        <taxon>Bacteria</taxon>
        <taxon>Bacillati</taxon>
        <taxon>Actinomycetota</taxon>
        <taxon>Actinomycetes</taxon>
        <taxon>Propionibacteriales</taxon>
        <taxon>Propionibacteriaceae</taxon>
        <taxon>Microlunatus</taxon>
    </lineage>
</organism>
<keyword evidence="3" id="KW-1185">Reference proteome</keyword>
<reference evidence="2 3" key="1">
    <citation type="submission" date="2016-10" db="EMBL/GenBank/DDBJ databases">
        <authorList>
            <person name="de Groot N.N."/>
        </authorList>
    </citation>
    <scope>NUCLEOTIDE SEQUENCE [LARGE SCALE GENOMIC DNA]</scope>
    <source>
        <strain evidence="2 3">DSM 21800</strain>
    </source>
</reference>
<evidence type="ECO:0000259" key="1">
    <source>
        <dbReference type="Pfam" id="PF01909"/>
    </source>
</evidence>
<dbReference type="InterPro" id="IPR002934">
    <property type="entry name" value="Polymerase_NTP_transf_dom"/>
</dbReference>
<dbReference type="STRING" id="630515.SAMN04489812_3037"/>
<dbReference type="AlphaFoldDB" id="A0A1H1V2J7"/>
<keyword evidence="2" id="KW-0808">Transferase</keyword>
<dbReference type="EMBL" id="LT629772">
    <property type="protein sequence ID" value="SDS78935.1"/>
    <property type="molecule type" value="Genomic_DNA"/>
</dbReference>
<proteinExistence type="predicted"/>
<dbReference type="InterPro" id="IPR043519">
    <property type="entry name" value="NT_sf"/>
</dbReference>
<gene>
    <name evidence="2" type="ORF">SAMN04489812_3037</name>
</gene>
<name>A0A1H1V2J7_9ACTN</name>
<evidence type="ECO:0000313" key="2">
    <source>
        <dbReference type="EMBL" id="SDS78935.1"/>
    </source>
</evidence>
<accession>A0A1H1V2J7</accession>
<dbReference type="GO" id="GO:0016779">
    <property type="term" value="F:nucleotidyltransferase activity"/>
    <property type="evidence" value="ECO:0007669"/>
    <property type="project" value="InterPro"/>
</dbReference>
<evidence type="ECO:0000313" key="3">
    <source>
        <dbReference type="Proteomes" id="UP000199103"/>
    </source>
</evidence>
<feature type="domain" description="Polymerase nucleotidyl transferase" evidence="1">
    <location>
        <begin position="26"/>
        <end position="61"/>
    </location>
</feature>
<dbReference type="OrthoDB" id="7375008at2"/>
<protein>
    <submittedName>
        <fullName evidence="2">Nucleotidyltransferase domain-containing protein</fullName>
    </submittedName>
</protein>
<dbReference type="Gene3D" id="1.20.120.330">
    <property type="entry name" value="Nucleotidyltransferases domain 2"/>
    <property type="match status" value="1"/>
</dbReference>
<dbReference type="Gene3D" id="3.30.460.10">
    <property type="entry name" value="Beta Polymerase, domain 2"/>
    <property type="match status" value="1"/>
</dbReference>
<dbReference type="Pfam" id="PF01909">
    <property type="entry name" value="NTP_transf_2"/>
    <property type="match status" value="1"/>
</dbReference>
<dbReference type="RefSeq" id="WP_091526081.1">
    <property type="nucleotide sequence ID" value="NZ_LT629772.1"/>
</dbReference>